<keyword evidence="2" id="KW-1185">Reference proteome</keyword>
<dbReference type="SUPFAM" id="SSF88874">
    <property type="entry name" value="Receptor-binding domain of short tail fibre protein gp12"/>
    <property type="match status" value="2"/>
</dbReference>
<accession>A0ABW5LUU6</accession>
<dbReference type="RefSeq" id="WP_379667263.1">
    <property type="nucleotide sequence ID" value="NZ_JBHULH010000011.1"/>
</dbReference>
<proteinExistence type="predicted"/>
<dbReference type="EMBL" id="JBHULH010000011">
    <property type="protein sequence ID" value="MFD2568557.1"/>
    <property type="molecule type" value="Genomic_DNA"/>
</dbReference>
<evidence type="ECO:0000313" key="1">
    <source>
        <dbReference type="EMBL" id="MFD2568557.1"/>
    </source>
</evidence>
<reference evidence="2" key="1">
    <citation type="journal article" date="2019" name="Int. J. Syst. Evol. Microbiol.">
        <title>The Global Catalogue of Microorganisms (GCM) 10K type strain sequencing project: providing services to taxonomists for standard genome sequencing and annotation.</title>
        <authorList>
            <consortium name="The Broad Institute Genomics Platform"/>
            <consortium name="The Broad Institute Genome Sequencing Center for Infectious Disease"/>
            <person name="Wu L."/>
            <person name="Ma J."/>
        </authorList>
    </citation>
    <scope>NUCLEOTIDE SEQUENCE [LARGE SCALE GENOMIC DNA]</scope>
    <source>
        <strain evidence="2">KCTC 52127</strain>
    </source>
</reference>
<dbReference type="Proteomes" id="UP001597508">
    <property type="component" value="Unassembled WGS sequence"/>
</dbReference>
<dbReference type="CDD" id="cd22641">
    <property type="entry name" value="C24-like"/>
    <property type="match status" value="1"/>
</dbReference>
<protein>
    <recommendedName>
        <fullName evidence="3">Tail fiber protein</fullName>
    </recommendedName>
</protein>
<gene>
    <name evidence="1" type="ORF">ACFSRZ_14365</name>
</gene>
<name>A0ABW5LUU6_9FLAO</name>
<evidence type="ECO:0000313" key="2">
    <source>
        <dbReference type="Proteomes" id="UP001597508"/>
    </source>
</evidence>
<sequence>MKATAKWKPPVKILVDNIPDGAIMMWTKEAMPNNNWQICDGKNGTNVDLSNQFVMSAGKIATSNGKGDGTIGPYSFGKQGGTNEITLLPENMPNNWPKIHDPGHIHSAEAGMLPGKVAATSDQSFMGYLTTGYGSTGPATPPLNLDNMLSNVGIQEKGSGVQYDNRPLYYALYFIQKIVTSTTATEITETSADLLHAPMGAIMMWSGAAHKIPHGWSLCDNSQGTLDLRNRFIVGAPNRPSSTKPIKPLQTGGQNSLELKIKHMPSGWPSIIDETHNHFAHIHLKYSPVIGVTSPAPDYFLQSGDVNPMDPTNIPIQINTNKTNVSIPDKGQGVAVNNMPVYFPLYYIQKIDTYGQK</sequence>
<organism evidence="1 2">
    <name type="scientific">Pseudotenacibaculum haliotis</name>
    <dbReference type="NCBI Taxonomy" id="1862138"/>
    <lineage>
        <taxon>Bacteria</taxon>
        <taxon>Pseudomonadati</taxon>
        <taxon>Bacteroidota</taxon>
        <taxon>Flavobacteriia</taxon>
        <taxon>Flavobacteriales</taxon>
        <taxon>Flavobacteriaceae</taxon>
        <taxon>Pseudotenacibaculum</taxon>
    </lineage>
</organism>
<comment type="caution">
    <text evidence="1">The sequence shown here is derived from an EMBL/GenBank/DDBJ whole genome shotgun (WGS) entry which is preliminary data.</text>
</comment>
<evidence type="ECO:0008006" key="3">
    <source>
        <dbReference type="Google" id="ProtNLM"/>
    </source>
</evidence>